<evidence type="ECO:0000256" key="3">
    <source>
        <dbReference type="ARBA" id="ARBA00004406"/>
    </source>
</evidence>
<evidence type="ECO:0000256" key="7">
    <source>
        <dbReference type="ARBA" id="ARBA00022824"/>
    </source>
</evidence>
<dbReference type="InterPro" id="IPR050476">
    <property type="entry name" value="Insect_CytP450_Detox"/>
</dbReference>
<gene>
    <name evidence="13" type="ORF">FWK35_00009784</name>
</gene>
<evidence type="ECO:0000256" key="4">
    <source>
        <dbReference type="ARBA" id="ARBA00010617"/>
    </source>
</evidence>
<keyword evidence="14" id="KW-1185">Reference proteome</keyword>
<evidence type="ECO:0000313" key="14">
    <source>
        <dbReference type="Proteomes" id="UP000478052"/>
    </source>
</evidence>
<keyword evidence="7" id="KW-0256">Endoplasmic reticulum</keyword>
<evidence type="ECO:0000313" key="13">
    <source>
        <dbReference type="EMBL" id="KAF0760913.1"/>
    </source>
</evidence>
<sequence>MFEFVYELFDLKMLLVTAFLGAAYMYCTWTHSHWSKMGVSSPSAPVPLFGHAMPSMLGRMHFMDVLHNLYRQLGDQRFGGIYTMRTPQLLVKDPELIGHILIKDFNNFTDRGLYAGTHTNPLNNNIFFTRGERWKTMRQKLSPTFTANKLKYMNEQVKECSDGLLSTIGKTVDEDAGRIEIREMMAKYSTDVIGSCAFGLKLDAINDPDSEFRKHGKNVFQPSLRSKIRVAVIFMQPSLLSIFRVHHYSHRTIRFFHDAFKQTIEYREKHNEDRKDFVQHLMKAREDLVLNPNLKPEEKFTEMDIVANAYILFIAGFETVSTSMSFCMYELALRKDVQDKVRKEILEVKSKYNGQMNSECLNELHYMGMVIKGKMNHITSRNNAPISNYGGGFRWKNEYPWCIIEVKSKHIPTVLKKIEKNGNFYAKPVFDQIDFFIWFSNFYKICQKRDNLQLVKDNLHGMICKVCEINDVRCHLGKFHGIFYRPEIYTLK</sequence>
<organism evidence="13 14">
    <name type="scientific">Aphis craccivora</name>
    <name type="common">Cowpea aphid</name>
    <dbReference type="NCBI Taxonomy" id="307492"/>
    <lineage>
        <taxon>Eukaryota</taxon>
        <taxon>Metazoa</taxon>
        <taxon>Ecdysozoa</taxon>
        <taxon>Arthropoda</taxon>
        <taxon>Hexapoda</taxon>
        <taxon>Insecta</taxon>
        <taxon>Pterygota</taxon>
        <taxon>Neoptera</taxon>
        <taxon>Paraneoptera</taxon>
        <taxon>Hemiptera</taxon>
        <taxon>Sternorrhyncha</taxon>
        <taxon>Aphidomorpha</taxon>
        <taxon>Aphidoidea</taxon>
        <taxon>Aphididae</taxon>
        <taxon>Aphidini</taxon>
        <taxon>Aphis</taxon>
        <taxon>Aphis</taxon>
    </lineage>
</organism>
<keyword evidence="9" id="KW-0560">Oxidoreductase</keyword>
<dbReference type="PRINTS" id="PR00464">
    <property type="entry name" value="EP450II"/>
</dbReference>
<dbReference type="InterPro" id="IPR036396">
    <property type="entry name" value="Cyt_P450_sf"/>
</dbReference>
<evidence type="ECO:0000256" key="6">
    <source>
        <dbReference type="ARBA" id="ARBA00022723"/>
    </source>
</evidence>
<proteinExistence type="inferred from homology"/>
<dbReference type="OrthoDB" id="2789670at2759"/>
<evidence type="ECO:0000256" key="10">
    <source>
        <dbReference type="ARBA" id="ARBA00023004"/>
    </source>
</evidence>
<dbReference type="CDD" id="cd11056">
    <property type="entry name" value="CYP6-like"/>
    <property type="match status" value="1"/>
</dbReference>
<reference evidence="13 14" key="1">
    <citation type="submission" date="2019-08" db="EMBL/GenBank/DDBJ databases">
        <title>Whole genome of Aphis craccivora.</title>
        <authorList>
            <person name="Voronova N.V."/>
            <person name="Shulinski R.S."/>
            <person name="Bandarenka Y.V."/>
            <person name="Zhorov D.G."/>
            <person name="Warner D."/>
        </authorList>
    </citation>
    <scope>NUCLEOTIDE SEQUENCE [LARGE SCALE GENOMIC DNA]</scope>
    <source>
        <strain evidence="13">180601</strain>
        <tissue evidence="13">Whole Body</tissue>
    </source>
</reference>
<name>A0A6G0YSQ0_APHCR</name>
<dbReference type="AlphaFoldDB" id="A0A6G0YSQ0"/>
<dbReference type="GO" id="GO:0005789">
    <property type="term" value="C:endoplasmic reticulum membrane"/>
    <property type="evidence" value="ECO:0007669"/>
    <property type="project" value="UniProtKB-SubCell"/>
</dbReference>
<comment type="cofactor">
    <cofactor evidence="1">
        <name>heme</name>
        <dbReference type="ChEBI" id="CHEBI:30413"/>
    </cofactor>
</comment>
<dbReference type="InterPro" id="IPR002402">
    <property type="entry name" value="Cyt_P450_E_grp-II"/>
</dbReference>
<evidence type="ECO:0000256" key="5">
    <source>
        <dbReference type="ARBA" id="ARBA00022617"/>
    </source>
</evidence>
<dbReference type="Pfam" id="PF00067">
    <property type="entry name" value="p450"/>
    <property type="match status" value="1"/>
</dbReference>
<dbReference type="SUPFAM" id="SSF48264">
    <property type="entry name" value="Cytochrome P450"/>
    <property type="match status" value="1"/>
</dbReference>
<keyword evidence="5" id="KW-0349">Heme</keyword>
<evidence type="ECO:0000256" key="1">
    <source>
        <dbReference type="ARBA" id="ARBA00001971"/>
    </source>
</evidence>
<keyword evidence="11" id="KW-0503">Monooxygenase</keyword>
<dbReference type="EMBL" id="VUJU01002542">
    <property type="protein sequence ID" value="KAF0760913.1"/>
    <property type="molecule type" value="Genomic_DNA"/>
</dbReference>
<comment type="subcellular location">
    <subcellularLocation>
        <location evidence="3">Endoplasmic reticulum membrane</location>
        <topology evidence="3">Peripheral membrane protein</topology>
    </subcellularLocation>
    <subcellularLocation>
        <location evidence="2">Microsome membrane</location>
        <topology evidence="2">Peripheral membrane protein</topology>
    </subcellularLocation>
</comment>
<evidence type="ECO:0000256" key="2">
    <source>
        <dbReference type="ARBA" id="ARBA00004174"/>
    </source>
</evidence>
<dbReference type="PANTHER" id="PTHR24292:SF54">
    <property type="entry name" value="CYP9F3-RELATED"/>
    <property type="match status" value="1"/>
</dbReference>
<keyword evidence="10" id="KW-0408">Iron</keyword>
<dbReference type="Proteomes" id="UP000478052">
    <property type="component" value="Unassembled WGS sequence"/>
</dbReference>
<evidence type="ECO:0000256" key="12">
    <source>
        <dbReference type="ARBA" id="ARBA00023136"/>
    </source>
</evidence>
<keyword evidence="8" id="KW-0492">Microsome</keyword>
<comment type="caution">
    <text evidence="13">The sequence shown here is derived from an EMBL/GenBank/DDBJ whole genome shotgun (WGS) entry which is preliminary data.</text>
</comment>
<dbReference type="Gene3D" id="1.10.630.10">
    <property type="entry name" value="Cytochrome P450"/>
    <property type="match status" value="1"/>
</dbReference>
<dbReference type="GO" id="GO:0020037">
    <property type="term" value="F:heme binding"/>
    <property type="evidence" value="ECO:0007669"/>
    <property type="project" value="InterPro"/>
</dbReference>
<comment type="similarity">
    <text evidence="4">Belongs to the cytochrome P450 family.</text>
</comment>
<evidence type="ECO:0000256" key="9">
    <source>
        <dbReference type="ARBA" id="ARBA00023002"/>
    </source>
</evidence>
<keyword evidence="12" id="KW-0472">Membrane</keyword>
<protein>
    <submittedName>
        <fullName evidence="13">Putative cytochrome P450 6a13</fullName>
    </submittedName>
</protein>
<dbReference type="GO" id="GO:0016705">
    <property type="term" value="F:oxidoreductase activity, acting on paired donors, with incorporation or reduction of molecular oxygen"/>
    <property type="evidence" value="ECO:0007669"/>
    <property type="project" value="InterPro"/>
</dbReference>
<evidence type="ECO:0000256" key="11">
    <source>
        <dbReference type="ARBA" id="ARBA00023033"/>
    </source>
</evidence>
<dbReference type="GO" id="GO:0004497">
    <property type="term" value="F:monooxygenase activity"/>
    <property type="evidence" value="ECO:0007669"/>
    <property type="project" value="UniProtKB-KW"/>
</dbReference>
<keyword evidence="6" id="KW-0479">Metal-binding</keyword>
<evidence type="ECO:0000256" key="8">
    <source>
        <dbReference type="ARBA" id="ARBA00022848"/>
    </source>
</evidence>
<dbReference type="GO" id="GO:0005506">
    <property type="term" value="F:iron ion binding"/>
    <property type="evidence" value="ECO:0007669"/>
    <property type="project" value="InterPro"/>
</dbReference>
<dbReference type="InterPro" id="IPR001128">
    <property type="entry name" value="Cyt_P450"/>
</dbReference>
<accession>A0A6G0YSQ0</accession>
<dbReference type="PANTHER" id="PTHR24292">
    <property type="entry name" value="CYTOCHROME P450"/>
    <property type="match status" value="1"/>
</dbReference>